<dbReference type="GO" id="GO:0004523">
    <property type="term" value="F:RNA-DNA hybrid ribonuclease activity"/>
    <property type="evidence" value="ECO:0007669"/>
    <property type="project" value="InterPro"/>
</dbReference>
<dbReference type="InterPro" id="IPR012880">
    <property type="entry name" value="Gryzun"/>
</dbReference>
<dbReference type="InterPro" id="IPR036397">
    <property type="entry name" value="RNaseH_sf"/>
</dbReference>
<dbReference type="EMBL" id="VIIS01000319">
    <property type="protein sequence ID" value="KAF0310319.1"/>
    <property type="molecule type" value="Genomic_DNA"/>
</dbReference>
<dbReference type="Pfam" id="PF00075">
    <property type="entry name" value="RNase_H"/>
    <property type="match status" value="1"/>
</dbReference>
<dbReference type="PANTHER" id="PTHR14374:SF0">
    <property type="entry name" value="TRAFFICKING PROTEIN PARTICLE COMPLEX SUBUNIT 11"/>
    <property type="match status" value="1"/>
</dbReference>
<dbReference type="Proteomes" id="UP000440578">
    <property type="component" value="Unassembled WGS sequence"/>
</dbReference>
<sequence length="1862" mass="203896">MAVPQEKVDAYLSSLDLPEELKQVPQVNVGFVGLDPKNVETHKTIVDAFTSSRKVDTHGIHYSIIAGDREFPPAKPKRTTYEWFLPKGILKRKWMKKHLYDLPAVVIIFFDLDWGDPAWNEKKIGCSSRVKAIRAALTTQQTRLAVVLVQRAAAGDDPQAAERAADLCAACDLPPKSLWVLPITDHLSQYAMRLESAFYELAQTYYHQRVKAIRAHRELLSKSHHQALFVRHQFKLGFFCEVRQDMAAAYKAYQQGYAHLLELPTTDLTLCELKVVAAMLSFKVCRLAFRQNLPRDAIAHFRRHVELFRARVGPQELAVEHCGWLAQQYQWFGEVFDQAIQMGLPAIQTQHPGLYFEQAALHGRKRHQTAAALPLDGAQYPSPDPLAGSLETDFFGQRPWRPAGRNVELMDTEREKLGVLAIQLCERSVNHHNLVIPLLSSAISHFKKYHCPRMKERLMVQMAEEYALSGDHDKAVILLGKVLLLYRSERWWPLVVQVASLGLRSAYLSCQLEPYLAMAAALLSAAVPTPAEQRARLDANVHRLMAEERAAADKVVDNEKTAFFRQKAADLKPDGDMWHLIRTMDGRRPPAKPAVAISRPGTEGQPAQPTRPAVTDKEKADLFCQAYAQVSRLPKDKTSDHSIKIEARRATSQTCCNGGRDAFCSPFSRRELLLGIRKLRKGRSPGVDQEGLPQGSVLAPLLWLIYCNDIDDQLRAGDSSPTVSLFADDVALLATGRSLQECADRLQPALDEVSRWVKTWKVQPSPSKCVMTTFTLDPKECGGKVKPQLSFCDHPLGYEETPTFLGLKLDCQLTFAAHIAALREKMAKRRACLSAIAGRSYGSHRSTLRIAYKSYVRSLFDYGAAIYFTHAAPAVRERLEVEQRKCARLITGCIKLTDKETLVAEAGLPPLSLRAKELAAGEYARIVRLPPGDPARNLLDKTPPPRLRYRAHEAWRRAVTSAEEAGLPPPPPADEDATLSFKPCFRRVGRWVCDRAGLSDLPVEPLALYQGAPPWHHCGDAVRFVLDLPQPTRRTDLPEKRKEAALAALALVPDPDCTIWSDGSAKEGTIQGGGGAILELHREGRTIECVAPAGRVCSSMRAELVAMTEALTCLHELPAPSKALIKRVLLCTDSRSGLQLLSRGPDDQQSAIGQRVWGLIDALTAAGKDITLHWVPGHADLAGNEAADRLANQAAADCAQEEAPIDLSSARTAIRRWTSELASARAQRHPHREPTPSHDELDRWGQATLSQLRTGYCPLVRATAHRLGLVEDPTCRACGEEEEDVEHLLAGCPAHRQPPEPEPGCAVAAGWPAALAAVHQPVPLELSSRDTLVSCSASFGAARYQQGRPLTVRLRLANLSAAPLPLQTARVAVAGRGAQTAAGGPLPAGAERVLTLDVPARLAELGSVVWLETVALELAAPDCLPLRLEWKLSLGDEQLHQSMFGLPVGAPFAELGGLCATVVPRPARLTLAADHRPPALVGEVYQLEACLTCDDLGAEVTDLVLEVSLLGADEETAKNTFVVYGDMCQPLSQPLQLPCGSVQPLASCRQLLGVQCLTAAGRQLQLAARYSEQTEAGLCQGRVAHTVGLEVVHPFQMSVRAVALTLEPVEAVGADQTALLIAQITNTGPHTVRLRSTLLQMDETLFTVCDSDGEEEDGTTSEDGRPAGGGLRDLVLQPMESATECVAVTAGAAAGAAQPGSYTVIWNRSEWDDRPVSTVSPAPALQVVPCPLLVTADLPAHGTVRTPLAVRYTVTNRSAHVYSLMMLMEPSDGFIFAGNKRYQFRVVPGGSRQLTYNLYPRLSGRLTLPRPRLTLYRDGAPVEAAELIDAALRHLPTHICVMPQEKGGPHDVQGLTDSIRAL</sequence>
<dbReference type="PROSITE" id="PS50879">
    <property type="entry name" value="RNASE_H_1"/>
    <property type="match status" value="1"/>
</dbReference>
<dbReference type="Pfam" id="PF07919">
    <property type="entry name" value="Gryzun"/>
    <property type="match status" value="1"/>
</dbReference>
<dbReference type="OrthoDB" id="6381169at2759"/>
<dbReference type="Pfam" id="PF00078">
    <property type="entry name" value="RVT_1"/>
    <property type="match status" value="1"/>
</dbReference>
<dbReference type="GO" id="GO:0005737">
    <property type="term" value="C:cytoplasm"/>
    <property type="evidence" value="ECO:0007669"/>
    <property type="project" value="TreeGrafter"/>
</dbReference>
<dbReference type="GO" id="GO:0003676">
    <property type="term" value="F:nucleic acid binding"/>
    <property type="evidence" value="ECO:0007669"/>
    <property type="project" value="InterPro"/>
</dbReference>
<name>A0A6A4WYC8_AMPAM</name>
<dbReference type="InterPro" id="IPR002156">
    <property type="entry name" value="RNaseH_domain"/>
</dbReference>
<dbReference type="Gene3D" id="3.30.420.10">
    <property type="entry name" value="Ribonuclease H-like superfamily/Ribonuclease H"/>
    <property type="match status" value="1"/>
</dbReference>
<accession>A0A6A4WYC8</accession>
<evidence type="ECO:0000313" key="4">
    <source>
        <dbReference type="Proteomes" id="UP000440578"/>
    </source>
</evidence>
<protein>
    <submittedName>
        <fullName evidence="3">Trafficking protein particle complex subunit 11</fullName>
    </submittedName>
</protein>
<gene>
    <name evidence="3" type="primary">trappc11_1</name>
    <name evidence="3" type="ORF">FJT64_018654</name>
</gene>
<feature type="region of interest" description="Disordered" evidence="1">
    <location>
        <begin position="585"/>
        <end position="615"/>
    </location>
</feature>
<dbReference type="PANTHER" id="PTHR14374">
    <property type="entry name" value="FOIE GRAS"/>
    <property type="match status" value="1"/>
</dbReference>
<reference evidence="3 4" key="1">
    <citation type="submission" date="2019-07" db="EMBL/GenBank/DDBJ databases">
        <title>Draft genome assembly of a fouling barnacle, Amphibalanus amphitrite (Darwin, 1854): The first reference genome for Thecostraca.</title>
        <authorList>
            <person name="Kim W."/>
        </authorList>
    </citation>
    <scope>NUCLEOTIDE SEQUENCE [LARGE SCALE GENOMIC DNA]</scope>
    <source>
        <strain evidence="3">SNU_AA5</strain>
        <tissue evidence="3">Soma without cirri and trophi</tissue>
    </source>
</reference>
<dbReference type="Pfam" id="PF11817">
    <property type="entry name" value="Foie-gras_1"/>
    <property type="match status" value="1"/>
</dbReference>
<dbReference type="InterPro" id="IPR000477">
    <property type="entry name" value="RT_dom"/>
</dbReference>
<dbReference type="InterPro" id="IPR012337">
    <property type="entry name" value="RNaseH-like_sf"/>
</dbReference>
<evidence type="ECO:0000259" key="2">
    <source>
        <dbReference type="PROSITE" id="PS50879"/>
    </source>
</evidence>
<evidence type="ECO:0000256" key="1">
    <source>
        <dbReference type="SAM" id="MobiDB-lite"/>
    </source>
</evidence>
<comment type="caution">
    <text evidence="3">The sequence shown here is derived from an EMBL/GenBank/DDBJ whole genome shotgun (WGS) entry which is preliminary data.</text>
</comment>
<feature type="domain" description="RNase H type-1" evidence="2">
    <location>
        <begin position="1053"/>
        <end position="1196"/>
    </location>
</feature>
<dbReference type="InterPro" id="IPR021773">
    <property type="entry name" value="TPC11"/>
</dbReference>
<proteinExistence type="predicted"/>
<keyword evidence="4" id="KW-1185">Reference proteome</keyword>
<organism evidence="3 4">
    <name type="scientific">Amphibalanus amphitrite</name>
    <name type="common">Striped barnacle</name>
    <name type="synonym">Balanus amphitrite</name>
    <dbReference type="NCBI Taxonomy" id="1232801"/>
    <lineage>
        <taxon>Eukaryota</taxon>
        <taxon>Metazoa</taxon>
        <taxon>Ecdysozoa</taxon>
        <taxon>Arthropoda</taxon>
        <taxon>Crustacea</taxon>
        <taxon>Multicrustacea</taxon>
        <taxon>Cirripedia</taxon>
        <taxon>Thoracica</taxon>
        <taxon>Thoracicalcarea</taxon>
        <taxon>Balanomorpha</taxon>
        <taxon>Balanoidea</taxon>
        <taxon>Balanidae</taxon>
        <taxon>Amphibalaninae</taxon>
        <taxon>Amphibalanus</taxon>
    </lineage>
</organism>
<dbReference type="SUPFAM" id="SSF53098">
    <property type="entry name" value="Ribonuclease H-like"/>
    <property type="match status" value="1"/>
</dbReference>
<evidence type="ECO:0000313" key="3">
    <source>
        <dbReference type="EMBL" id="KAF0310319.1"/>
    </source>
</evidence>
<dbReference type="CDD" id="cd09276">
    <property type="entry name" value="Rnase_HI_RT_non_LTR"/>
    <property type="match status" value="1"/>
</dbReference>